<comment type="cofactor">
    <cofactor evidence="1">
        <name>Mn(2+)</name>
        <dbReference type="ChEBI" id="CHEBI:29035"/>
    </cofactor>
</comment>
<comment type="catalytic activity">
    <reaction evidence="14">
        <text>a beta-D-galactosyl-(1-&gt;4)-N-acetyl-beta-D-glucosaminyl derivative + UDP-N-acetyl-alpha-D-glucosamine = an N-acetyl-beta-D-glucosaminyl-(1-&gt;3)-beta-D-galactosyl-(1-&gt;4)-N-acetyl-beta-D-glucosaminyl derivative + UDP + H(+)</text>
        <dbReference type="Rhea" id="RHEA:14389"/>
        <dbReference type="ChEBI" id="CHEBI:15378"/>
        <dbReference type="ChEBI" id="CHEBI:57705"/>
        <dbReference type="ChEBI" id="CHEBI:58223"/>
        <dbReference type="ChEBI" id="CHEBI:133507"/>
        <dbReference type="ChEBI" id="CHEBI:134090"/>
        <dbReference type="EC" id="2.4.1.149"/>
    </reaction>
</comment>
<evidence type="ECO:0000256" key="7">
    <source>
        <dbReference type="ARBA" id="ARBA00022692"/>
    </source>
</evidence>
<evidence type="ECO:0000256" key="5">
    <source>
        <dbReference type="ARBA" id="ARBA00022676"/>
    </source>
</evidence>
<dbReference type="OrthoDB" id="5957813at2759"/>
<keyword evidence="6" id="KW-0808">Transferase</keyword>
<dbReference type="EMBL" id="JAFDVH010000003">
    <property type="protein sequence ID" value="KAG7483874.1"/>
    <property type="molecule type" value="Genomic_DNA"/>
</dbReference>
<comment type="caution">
    <text evidence="19">The sequence shown here is derived from an EMBL/GenBank/DDBJ whole genome shotgun (WGS) entry which is preliminary data.</text>
</comment>
<evidence type="ECO:0000313" key="19">
    <source>
        <dbReference type="EMBL" id="KAG7483874.1"/>
    </source>
</evidence>
<evidence type="ECO:0000256" key="10">
    <source>
        <dbReference type="ARBA" id="ARBA00023034"/>
    </source>
</evidence>
<dbReference type="EC" id="2.4.1.-" evidence="16"/>
<evidence type="ECO:0000313" key="20">
    <source>
        <dbReference type="Proteomes" id="UP001046870"/>
    </source>
</evidence>
<evidence type="ECO:0000256" key="18">
    <source>
        <dbReference type="SAM" id="SignalP"/>
    </source>
</evidence>
<dbReference type="InterPro" id="IPR002659">
    <property type="entry name" value="Glyco_trans_31"/>
</dbReference>
<name>A0A9D3QBD1_MEGAT</name>
<evidence type="ECO:0000256" key="14">
    <source>
        <dbReference type="ARBA" id="ARBA00050470"/>
    </source>
</evidence>
<evidence type="ECO:0000256" key="1">
    <source>
        <dbReference type="ARBA" id="ARBA00001936"/>
    </source>
</evidence>
<gene>
    <name evidence="19" type="ORF">MATL_G00042850</name>
</gene>
<evidence type="ECO:0000256" key="8">
    <source>
        <dbReference type="ARBA" id="ARBA00022968"/>
    </source>
</evidence>
<evidence type="ECO:0000256" key="3">
    <source>
        <dbReference type="ARBA" id="ARBA00004922"/>
    </source>
</evidence>
<dbReference type="AlphaFoldDB" id="A0A9D3QBD1"/>
<protein>
    <recommendedName>
        <fullName evidence="16">Hexosyltransferase</fullName>
        <ecNumber evidence="16">2.4.1.-</ecNumber>
    </recommendedName>
</protein>
<evidence type="ECO:0000256" key="9">
    <source>
        <dbReference type="ARBA" id="ARBA00022989"/>
    </source>
</evidence>
<keyword evidence="8" id="KW-0735">Signal-anchor</keyword>
<evidence type="ECO:0000256" key="15">
    <source>
        <dbReference type="ARBA" id="ARBA00065824"/>
    </source>
</evidence>
<comment type="subunit">
    <text evidence="15">Interacts with B3GNT8; this interaction greatly increases B3GNT2 catalytic activity, independently of B3GNT8 enzymatic activity.</text>
</comment>
<keyword evidence="12" id="KW-0325">Glycoprotein</keyword>
<sequence length="430" mass="49823">MRYSRVLLTLALTSSLALFFLYSPPKTKEGQDQEWMWRPERNVNDPPKVKLATPPEKKSTPLPEPQSNPIPIEISEKFRQAIPQSSAFWNRKQHFLFRQNDWARSLKGNASEWERQNKSSCTPVSREVLRTNIQDFDSYPALYKDFLQGMDCRDPPILIDQPSKCHVADGQGQGQLFLLFAIKSAPRNFERRQAIRETWGQEGAYEGGLKVRMVFLLGKSSLDEPNLDQLLHYEAQHFKDLLQWDFQDSFYNLTLKENAFYSWALQRCSHVKFIFKGDDDVFVNPQAMIDYLRALETQKASKLYVGQVVTKASPFRDSKSKYYVPHSFYEGPYPSYAGVGGFLFAGSLLKPLYQLAEYIAFFPIDDVYTGMCFQALGIDPVVHSSFYTFDIREQDRENACVHRNLLLVHQRSPQQTMRLWKNMLSPLLTC</sequence>
<comment type="similarity">
    <text evidence="4 16">Belongs to the glycosyltransferase 31 family.</text>
</comment>
<evidence type="ECO:0000256" key="6">
    <source>
        <dbReference type="ARBA" id="ARBA00022679"/>
    </source>
</evidence>
<dbReference type="Pfam" id="PF01762">
    <property type="entry name" value="Galactosyl_T"/>
    <property type="match status" value="1"/>
</dbReference>
<keyword evidence="18" id="KW-0732">Signal</keyword>
<dbReference type="GO" id="GO:0016262">
    <property type="term" value="F:protein N-acetylglucosaminyltransferase activity"/>
    <property type="evidence" value="ECO:0007669"/>
    <property type="project" value="TreeGrafter"/>
</dbReference>
<proteinExistence type="inferred from homology"/>
<keyword evidence="20" id="KW-1185">Reference proteome</keyword>
<keyword evidence="5 16" id="KW-0328">Glycosyltransferase</keyword>
<dbReference type="Proteomes" id="UP001046870">
    <property type="component" value="Chromosome 3"/>
</dbReference>
<reference evidence="19" key="1">
    <citation type="submission" date="2021-01" db="EMBL/GenBank/DDBJ databases">
        <authorList>
            <person name="Zahm M."/>
            <person name="Roques C."/>
            <person name="Cabau C."/>
            <person name="Klopp C."/>
            <person name="Donnadieu C."/>
            <person name="Jouanno E."/>
            <person name="Lampietro C."/>
            <person name="Louis A."/>
            <person name="Herpin A."/>
            <person name="Echchiki A."/>
            <person name="Berthelot C."/>
            <person name="Parey E."/>
            <person name="Roest-Crollius H."/>
            <person name="Braasch I."/>
            <person name="Postlethwait J."/>
            <person name="Bobe J."/>
            <person name="Montfort J."/>
            <person name="Bouchez O."/>
            <person name="Begum T."/>
            <person name="Mejri S."/>
            <person name="Adams A."/>
            <person name="Chen W.-J."/>
            <person name="Guiguen Y."/>
        </authorList>
    </citation>
    <scope>NUCLEOTIDE SEQUENCE</scope>
    <source>
        <strain evidence="19">YG-15Mar2019-1</strain>
        <tissue evidence="19">Brain</tissue>
    </source>
</reference>
<dbReference type="GO" id="GO:0008532">
    <property type="term" value="F:N-acetyllactosaminide beta-1,3-N-acetylglucosaminyltransferase activity"/>
    <property type="evidence" value="ECO:0007669"/>
    <property type="project" value="UniProtKB-EC"/>
</dbReference>
<evidence type="ECO:0000256" key="13">
    <source>
        <dbReference type="ARBA" id="ARBA00023211"/>
    </source>
</evidence>
<dbReference type="GO" id="GO:0000139">
    <property type="term" value="C:Golgi membrane"/>
    <property type="evidence" value="ECO:0007669"/>
    <property type="project" value="UniProtKB-SubCell"/>
</dbReference>
<dbReference type="GO" id="GO:0030311">
    <property type="term" value="P:poly-N-acetyllactosamine biosynthetic process"/>
    <property type="evidence" value="ECO:0007669"/>
    <property type="project" value="TreeGrafter"/>
</dbReference>
<feature type="compositionally biased region" description="Basic and acidic residues" evidence="17">
    <location>
        <begin position="27"/>
        <end position="43"/>
    </location>
</feature>
<feature type="region of interest" description="Disordered" evidence="17">
    <location>
        <begin position="27"/>
        <end position="69"/>
    </location>
</feature>
<comment type="subcellular location">
    <subcellularLocation>
        <location evidence="2 16">Golgi apparatus membrane</location>
        <topology evidence="2 16">Single-pass type II membrane protein</topology>
    </subcellularLocation>
</comment>
<evidence type="ECO:0000256" key="11">
    <source>
        <dbReference type="ARBA" id="ARBA00023136"/>
    </source>
</evidence>
<keyword evidence="10 16" id="KW-0333">Golgi apparatus</keyword>
<dbReference type="Gene3D" id="3.90.550.50">
    <property type="match status" value="1"/>
</dbReference>
<dbReference type="PANTHER" id="PTHR11214:SF87">
    <property type="entry name" value="UDP-GLCNAC:BETAGAL BETA-1,3-N-ACETYLGLUCOSAMINYLTRANSFERASE 8"/>
    <property type="match status" value="1"/>
</dbReference>
<keyword evidence="11" id="KW-0472">Membrane</keyword>
<evidence type="ECO:0000256" key="12">
    <source>
        <dbReference type="ARBA" id="ARBA00023180"/>
    </source>
</evidence>
<accession>A0A9D3QBD1</accession>
<keyword evidence="7" id="KW-0812">Transmembrane</keyword>
<evidence type="ECO:0000256" key="17">
    <source>
        <dbReference type="SAM" id="MobiDB-lite"/>
    </source>
</evidence>
<evidence type="ECO:0000256" key="16">
    <source>
        <dbReference type="RuleBase" id="RU363063"/>
    </source>
</evidence>
<feature type="chain" id="PRO_5039621659" description="Hexosyltransferase" evidence="18">
    <location>
        <begin position="18"/>
        <end position="430"/>
    </location>
</feature>
<evidence type="ECO:0000256" key="2">
    <source>
        <dbReference type="ARBA" id="ARBA00004323"/>
    </source>
</evidence>
<feature type="signal peptide" evidence="18">
    <location>
        <begin position="1"/>
        <end position="17"/>
    </location>
</feature>
<dbReference type="GO" id="GO:0006493">
    <property type="term" value="P:protein O-linked glycosylation"/>
    <property type="evidence" value="ECO:0007669"/>
    <property type="project" value="TreeGrafter"/>
</dbReference>
<keyword evidence="9" id="KW-1133">Transmembrane helix</keyword>
<comment type="pathway">
    <text evidence="3">Protein modification; protein glycosylation.</text>
</comment>
<organism evidence="19 20">
    <name type="scientific">Megalops atlanticus</name>
    <name type="common">Tarpon</name>
    <name type="synonym">Clupea gigantea</name>
    <dbReference type="NCBI Taxonomy" id="7932"/>
    <lineage>
        <taxon>Eukaryota</taxon>
        <taxon>Metazoa</taxon>
        <taxon>Chordata</taxon>
        <taxon>Craniata</taxon>
        <taxon>Vertebrata</taxon>
        <taxon>Euteleostomi</taxon>
        <taxon>Actinopterygii</taxon>
        <taxon>Neopterygii</taxon>
        <taxon>Teleostei</taxon>
        <taxon>Elopiformes</taxon>
        <taxon>Megalopidae</taxon>
        <taxon>Megalops</taxon>
    </lineage>
</organism>
<dbReference type="FunFam" id="3.90.550.50:FF:000010">
    <property type="entry name" value="Hexosyltransferase"/>
    <property type="match status" value="1"/>
</dbReference>
<evidence type="ECO:0000256" key="4">
    <source>
        <dbReference type="ARBA" id="ARBA00008661"/>
    </source>
</evidence>
<dbReference type="PANTHER" id="PTHR11214">
    <property type="entry name" value="BETA-1,3-N-ACETYLGLUCOSAMINYLTRANSFERASE"/>
    <property type="match status" value="1"/>
</dbReference>
<keyword evidence="13" id="KW-0464">Manganese</keyword>